<name>A0A9N8VCP5_9GLOM</name>
<evidence type="ECO:0000256" key="5">
    <source>
        <dbReference type="PROSITE-ProRule" id="PRU00175"/>
    </source>
</evidence>
<dbReference type="InterPro" id="IPR001841">
    <property type="entry name" value="Znf_RING"/>
</dbReference>
<dbReference type="CDD" id="cd20335">
    <property type="entry name" value="BRcat_RBR"/>
    <property type="match status" value="1"/>
</dbReference>
<dbReference type="PROSITE" id="PS50089">
    <property type="entry name" value="ZF_RING_2"/>
    <property type="match status" value="1"/>
</dbReference>
<dbReference type="OrthoDB" id="2441446at2759"/>
<reference evidence="8" key="1">
    <citation type="submission" date="2021-06" db="EMBL/GenBank/DDBJ databases">
        <authorList>
            <person name="Kallberg Y."/>
            <person name="Tangrot J."/>
            <person name="Rosling A."/>
        </authorList>
    </citation>
    <scope>NUCLEOTIDE SEQUENCE</scope>
    <source>
        <strain evidence="8">CL551</strain>
    </source>
</reference>
<keyword evidence="3" id="KW-0833">Ubl conjugation pathway</keyword>
<dbReference type="FunFam" id="3.30.40.10:FF:000137">
    <property type="entry name" value="RanBP-type and C3HC4-type zinc finger-containing protein 1"/>
    <property type="match status" value="1"/>
</dbReference>
<dbReference type="PROSITE" id="PS00518">
    <property type="entry name" value="ZF_RING_1"/>
    <property type="match status" value="1"/>
</dbReference>
<dbReference type="EMBL" id="CAJVPV010000184">
    <property type="protein sequence ID" value="CAG8446118.1"/>
    <property type="molecule type" value="Genomic_DNA"/>
</dbReference>
<evidence type="ECO:0000256" key="4">
    <source>
        <dbReference type="ARBA" id="ARBA00022833"/>
    </source>
</evidence>
<dbReference type="AlphaFoldDB" id="A0A9N8VCP5"/>
<comment type="caution">
    <text evidence="8">The sequence shown here is derived from an EMBL/GenBank/DDBJ whole genome shotgun (WGS) entry which is preliminary data.</text>
</comment>
<dbReference type="Gene3D" id="2.60.40.2440">
    <property type="entry name" value="Carbohydrate binding type-21 domain"/>
    <property type="match status" value="1"/>
</dbReference>
<dbReference type="GO" id="GO:0016567">
    <property type="term" value="P:protein ubiquitination"/>
    <property type="evidence" value="ECO:0007669"/>
    <property type="project" value="InterPro"/>
</dbReference>
<dbReference type="Gene3D" id="3.30.40.10">
    <property type="entry name" value="Zinc/RING finger domain, C3HC4 (zinc finger)"/>
    <property type="match status" value="1"/>
</dbReference>
<proteinExistence type="predicted"/>
<dbReference type="PANTHER" id="PTHR11685">
    <property type="entry name" value="RBR FAMILY RING FINGER AND IBR DOMAIN-CONTAINING"/>
    <property type="match status" value="1"/>
</dbReference>
<dbReference type="Pfam" id="PF01485">
    <property type="entry name" value="IBR"/>
    <property type="match status" value="1"/>
</dbReference>
<sequence>MSNKIFIKSVKVTGEKNNVIDLYGQVIVHSGNHKEKIVTIEYTINSWDVGDSVIASQLPTLFNNQEVYYFEISTFKVPNTPLHFGFLARFDVEGYTFWADSSYEYSYNGSPPKEFFFHDATIESTSQNISTKNNGLTLSVERERVEEERRLLEEEHGRKQQVPKQIFRKKECIICTENVDIEAFLNITDQCSHNICRECVGEYIKHELEDNGNVKIKCPEDGCNEILNQKDIKKFASEESFRRYERFLLNIALSQISTFQWCLNPNCGSGQDHYQEDVPIMVCNSCGKKSCVVHGLPIDIECKQCREEGHKIIEEQRILVEEEQRLLIEEEQCMLIEEEQRMLIEEEIEEETRRLREEEIEEETRRLREEEIEEETRRLKEEEERWQKEEEELRIIEEEQRILIKEEIEEEERKLREEEEKEEQRRLAALQNSENASENYVNQLKQCPRYVWAIGEDVTAKDIDVKNHKLFS</sequence>
<keyword evidence="2 5" id="KW-0863">Zinc-finger</keyword>
<gene>
    <name evidence="8" type="ORF">AMORRO_LOCUS619</name>
</gene>
<dbReference type="InterPro" id="IPR002867">
    <property type="entry name" value="IBR_dom"/>
</dbReference>
<evidence type="ECO:0000259" key="7">
    <source>
        <dbReference type="PROSITE" id="PS50089"/>
    </source>
</evidence>
<protein>
    <submittedName>
        <fullName evidence="8">4175_t:CDS:1</fullName>
    </submittedName>
</protein>
<dbReference type="InterPro" id="IPR038175">
    <property type="entry name" value="CBM21_dom_sf"/>
</dbReference>
<dbReference type="GO" id="GO:0008270">
    <property type="term" value="F:zinc ion binding"/>
    <property type="evidence" value="ECO:0007669"/>
    <property type="project" value="UniProtKB-KW"/>
</dbReference>
<keyword evidence="1" id="KW-0479">Metal-binding</keyword>
<evidence type="ECO:0000256" key="3">
    <source>
        <dbReference type="ARBA" id="ARBA00022786"/>
    </source>
</evidence>
<evidence type="ECO:0000313" key="9">
    <source>
        <dbReference type="Proteomes" id="UP000789342"/>
    </source>
</evidence>
<dbReference type="InterPro" id="IPR031127">
    <property type="entry name" value="E3_UB_ligase_RBR"/>
</dbReference>
<keyword evidence="4" id="KW-0862">Zinc</keyword>
<feature type="compositionally biased region" description="Basic and acidic residues" evidence="6">
    <location>
        <begin position="413"/>
        <end position="426"/>
    </location>
</feature>
<dbReference type="GO" id="GO:0004842">
    <property type="term" value="F:ubiquitin-protein transferase activity"/>
    <property type="evidence" value="ECO:0007669"/>
    <property type="project" value="InterPro"/>
</dbReference>
<dbReference type="InterPro" id="IPR013083">
    <property type="entry name" value="Znf_RING/FYVE/PHD"/>
</dbReference>
<feature type="region of interest" description="Disordered" evidence="6">
    <location>
        <begin position="413"/>
        <end position="438"/>
    </location>
</feature>
<keyword evidence="9" id="KW-1185">Reference proteome</keyword>
<feature type="domain" description="RING-type" evidence="7">
    <location>
        <begin position="172"/>
        <end position="221"/>
    </location>
</feature>
<organism evidence="8 9">
    <name type="scientific">Acaulospora morrowiae</name>
    <dbReference type="NCBI Taxonomy" id="94023"/>
    <lineage>
        <taxon>Eukaryota</taxon>
        <taxon>Fungi</taxon>
        <taxon>Fungi incertae sedis</taxon>
        <taxon>Mucoromycota</taxon>
        <taxon>Glomeromycotina</taxon>
        <taxon>Glomeromycetes</taxon>
        <taxon>Diversisporales</taxon>
        <taxon>Acaulosporaceae</taxon>
        <taxon>Acaulospora</taxon>
    </lineage>
</organism>
<evidence type="ECO:0000256" key="6">
    <source>
        <dbReference type="SAM" id="MobiDB-lite"/>
    </source>
</evidence>
<evidence type="ECO:0000256" key="2">
    <source>
        <dbReference type="ARBA" id="ARBA00022771"/>
    </source>
</evidence>
<accession>A0A9N8VCP5</accession>
<evidence type="ECO:0000313" key="8">
    <source>
        <dbReference type="EMBL" id="CAG8446118.1"/>
    </source>
</evidence>
<dbReference type="SUPFAM" id="SSF57850">
    <property type="entry name" value="RING/U-box"/>
    <property type="match status" value="2"/>
</dbReference>
<dbReference type="Proteomes" id="UP000789342">
    <property type="component" value="Unassembled WGS sequence"/>
</dbReference>
<evidence type="ECO:0000256" key="1">
    <source>
        <dbReference type="ARBA" id="ARBA00022723"/>
    </source>
</evidence>
<dbReference type="InterPro" id="IPR017907">
    <property type="entry name" value="Znf_RING_CS"/>
</dbReference>